<sequence length="76" mass="8455">MSIVSRPLNHNEPDLLIGNEHQCLIIKDLDSNVVAKIHAPHSGYTHDLLESVDYYAHSPDGWEAYLGSVWIGSSEV</sequence>
<evidence type="ECO:0000313" key="2">
    <source>
        <dbReference type="EMBL" id="PSW87881.1"/>
    </source>
</evidence>
<organism evidence="1 4">
    <name type="scientific">Photobacterium iliopiscarium</name>
    <dbReference type="NCBI Taxonomy" id="56192"/>
    <lineage>
        <taxon>Bacteria</taxon>
        <taxon>Pseudomonadati</taxon>
        <taxon>Pseudomonadota</taxon>
        <taxon>Gammaproteobacteria</taxon>
        <taxon>Vibrionales</taxon>
        <taxon>Vibrionaceae</taxon>
        <taxon>Photobacterium</taxon>
    </lineage>
</organism>
<dbReference type="EMBL" id="PYLW01000083">
    <property type="protein sequence ID" value="PSV86764.1"/>
    <property type="molecule type" value="Genomic_DNA"/>
</dbReference>
<evidence type="ECO:0000313" key="1">
    <source>
        <dbReference type="EMBL" id="PSV86764.1"/>
    </source>
</evidence>
<gene>
    <name evidence="1" type="ORF">C9I88_20540</name>
    <name evidence="2" type="ORF">C9J52_20705</name>
</gene>
<accession>A0A0D8PG29</accession>
<name>A0A0D8PG29_9GAMM</name>
<dbReference type="Proteomes" id="UP000241190">
    <property type="component" value="Unassembled WGS sequence"/>
</dbReference>
<evidence type="ECO:0000313" key="4">
    <source>
        <dbReference type="Proteomes" id="UP000241954"/>
    </source>
</evidence>
<dbReference type="AlphaFoldDB" id="A0A0D8PG29"/>
<evidence type="ECO:0000313" key="3">
    <source>
        <dbReference type="Proteomes" id="UP000241190"/>
    </source>
</evidence>
<protein>
    <submittedName>
        <fullName evidence="1">Uncharacterized protein</fullName>
    </submittedName>
</protein>
<comment type="caution">
    <text evidence="1">The sequence shown here is derived from an EMBL/GenBank/DDBJ whole genome shotgun (WGS) entry which is preliminary data.</text>
</comment>
<dbReference type="RefSeq" id="WP_045039069.1">
    <property type="nucleotide sequence ID" value="NZ_JZSR01000118.1"/>
</dbReference>
<dbReference type="EMBL" id="PYOP01000094">
    <property type="protein sequence ID" value="PSW87881.1"/>
    <property type="molecule type" value="Genomic_DNA"/>
</dbReference>
<reference evidence="1 4" key="1">
    <citation type="submission" date="2018-01" db="EMBL/GenBank/DDBJ databases">
        <title>Whole genome sequencing of Histamine producing bacteria.</title>
        <authorList>
            <person name="Butler K."/>
        </authorList>
    </citation>
    <scope>NUCLEOTIDE SEQUENCE [LARGE SCALE GENOMIC DNA]</scope>
    <source>
        <strain evidence="2 3">ATCC 51761</strain>
        <strain evidence="1 4">NCIMB 13481</strain>
    </source>
</reference>
<proteinExistence type="predicted"/>
<keyword evidence="3" id="KW-1185">Reference proteome</keyword>
<dbReference type="Proteomes" id="UP000241954">
    <property type="component" value="Unassembled WGS sequence"/>
</dbReference>